<gene>
    <name evidence="1" type="ORF">RHMOL_Rhmol06G0279400</name>
</gene>
<proteinExistence type="predicted"/>
<protein>
    <submittedName>
        <fullName evidence="1">Uncharacterized protein</fullName>
    </submittedName>
</protein>
<keyword evidence="2" id="KW-1185">Reference proteome</keyword>
<dbReference type="Proteomes" id="UP001062846">
    <property type="component" value="Chromosome 6"/>
</dbReference>
<evidence type="ECO:0000313" key="1">
    <source>
        <dbReference type="EMBL" id="KAI8552603.1"/>
    </source>
</evidence>
<name>A0ACC0NGX0_RHOML</name>
<organism evidence="1 2">
    <name type="scientific">Rhododendron molle</name>
    <name type="common">Chinese azalea</name>
    <name type="synonym">Azalea mollis</name>
    <dbReference type="NCBI Taxonomy" id="49168"/>
    <lineage>
        <taxon>Eukaryota</taxon>
        <taxon>Viridiplantae</taxon>
        <taxon>Streptophyta</taxon>
        <taxon>Embryophyta</taxon>
        <taxon>Tracheophyta</taxon>
        <taxon>Spermatophyta</taxon>
        <taxon>Magnoliopsida</taxon>
        <taxon>eudicotyledons</taxon>
        <taxon>Gunneridae</taxon>
        <taxon>Pentapetalae</taxon>
        <taxon>asterids</taxon>
        <taxon>Ericales</taxon>
        <taxon>Ericaceae</taxon>
        <taxon>Ericoideae</taxon>
        <taxon>Rhodoreae</taxon>
        <taxon>Rhododendron</taxon>
    </lineage>
</organism>
<sequence length="123" mass="13626">MGMGHRSLGEMVPWPMLSPQLMGGFTIIQTVRFFVSQVAGSFHLETVALHEIGHLLELGHNNVQAAVMWTSIPAATSKVEKLIPENRMEKVVGTNITKRNLMLHWPDGGIGLRDKQKSVKIVT</sequence>
<comment type="caution">
    <text evidence="1">The sequence shown here is derived from an EMBL/GenBank/DDBJ whole genome shotgun (WGS) entry which is preliminary data.</text>
</comment>
<accession>A0ACC0NGX0</accession>
<evidence type="ECO:0000313" key="2">
    <source>
        <dbReference type="Proteomes" id="UP001062846"/>
    </source>
</evidence>
<reference evidence="1" key="1">
    <citation type="submission" date="2022-02" db="EMBL/GenBank/DDBJ databases">
        <title>Plant Genome Project.</title>
        <authorList>
            <person name="Zhang R.-G."/>
        </authorList>
    </citation>
    <scope>NUCLEOTIDE SEQUENCE</scope>
    <source>
        <strain evidence="1">AT1</strain>
    </source>
</reference>
<dbReference type="EMBL" id="CM046393">
    <property type="protein sequence ID" value="KAI8552603.1"/>
    <property type="molecule type" value="Genomic_DNA"/>
</dbReference>